<keyword evidence="3" id="KW-1185">Reference proteome</keyword>
<organism evidence="2 3">
    <name type="scientific">Cardamine amara subsp. amara</name>
    <dbReference type="NCBI Taxonomy" id="228776"/>
    <lineage>
        <taxon>Eukaryota</taxon>
        <taxon>Viridiplantae</taxon>
        <taxon>Streptophyta</taxon>
        <taxon>Embryophyta</taxon>
        <taxon>Tracheophyta</taxon>
        <taxon>Spermatophyta</taxon>
        <taxon>Magnoliopsida</taxon>
        <taxon>eudicotyledons</taxon>
        <taxon>Gunneridae</taxon>
        <taxon>Pentapetalae</taxon>
        <taxon>rosids</taxon>
        <taxon>malvids</taxon>
        <taxon>Brassicales</taxon>
        <taxon>Brassicaceae</taxon>
        <taxon>Cardamineae</taxon>
        <taxon>Cardamine</taxon>
    </lineage>
</organism>
<sequence length="237" mass="27327">MVEEPKAPPRVIGAGYAPNTHMQRQGIVPPAVQNNNFEIKSSLISMVQGNKFHGLPMEDPLDHLDEFNRLCSLTKMNGVSEDGFKLCLFPFSLGDKAHQWEKTLPQSSITSWDECKKAFLAKFFSNSHIARIRNEISGFTQKTEETFSEAYERFKLYTTQCPHHIFRNEYLLSTLYRGVLPKIRMLLETASNGKFLNKDVELGWKLVENLAQSHRNCNKYFDRSHRGQADSEDMHRK</sequence>
<feature type="domain" description="Retrotransposon gag" evidence="1">
    <location>
        <begin position="88"/>
        <end position="179"/>
    </location>
</feature>
<accession>A0ABD1BVQ8</accession>
<dbReference type="PANTHER" id="PTHR33223">
    <property type="entry name" value="CCHC-TYPE DOMAIN-CONTAINING PROTEIN"/>
    <property type="match status" value="1"/>
</dbReference>
<reference evidence="2 3" key="1">
    <citation type="submission" date="2024-04" db="EMBL/GenBank/DDBJ databases">
        <title>Genome assembly C_amara_ONT_v2.</title>
        <authorList>
            <person name="Yant L."/>
            <person name="Moore C."/>
            <person name="Slenker M."/>
        </authorList>
    </citation>
    <scope>NUCLEOTIDE SEQUENCE [LARGE SCALE GENOMIC DNA]</scope>
    <source>
        <tissue evidence="2">Leaf</tissue>
    </source>
</reference>
<name>A0ABD1BVQ8_CARAN</name>
<proteinExistence type="predicted"/>
<evidence type="ECO:0000313" key="3">
    <source>
        <dbReference type="Proteomes" id="UP001558713"/>
    </source>
</evidence>
<dbReference type="InterPro" id="IPR005162">
    <property type="entry name" value="Retrotrans_gag_dom"/>
</dbReference>
<dbReference type="EMBL" id="JBANAX010000131">
    <property type="protein sequence ID" value="KAL1221271.1"/>
    <property type="molecule type" value="Genomic_DNA"/>
</dbReference>
<evidence type="ECO:0000259" key="1">
    <source>
        <dbReference type="Pfam" id="PF03732"/>
    </source>
</evidence>
<evidence type="ECO:0000313" key="2">
    <source>
        <dbReference type="EMBL" id="KAL1221271.1"/>
    </source>
</evidence>
<dbReference type="AlphaFoldDB" id="A0ABD1BVQ8"/>
<dbReference type="Pfam" id="PF03732">
    <property type="entry name" value="Retrotrans_gag"/>
    <property type="match status" value="1"/>
</dbReference>
<protein>
    <recommendedName>
        <fullName evidence="1">Retrotransposon gag domain-containing protein</fullName>
    </recommendedName>
</protein>
<gene>
    <name evidence="2" type="ORF">V5N11_032718</name>
</gene>
<dbReference type="Proteomes" id="UP001558713">
    <property type="component" value="Unassembled WGS sequence"/>
</dbReference>
<dbReference type="PANTHER" id="PTHR33223:SF11">
    <property type="entry name" value="ELEMENT PROTEIN, PUTATIVE-RELATED"/>
    <property type="match status" value="1"/>
</dbReference>
<comment type="caution">
    <text evidence="2">The sequence shown here is derived from an EMBL/GenBank/DDBJ whole genome shotgun (WGS) entry which is preliminary data.</text>
</comment>